<gene>
    <name evidence="6" type="ORF">EJ08DRAFT_593535</name>
</gene>
<evidence type="ECO:0000313" key="7">
    <source>
        <dbReference type="Proteomes" id="UP000800235"/>
    </source>
</evidence>
<evidence type="ECO:0000256" key="2">
    <source>
        <dbReference type="ARBA" id="ARBA00022692"/>
    </source>
</evidence>
<comment type="subcellular location">
    <subcellularLocation>
        <location evidence="1">Membrane</location>
        <topology evidence="1">Multi-pass membrane protein</topology>
    </subcellularLocation>
</comment>
<reference evidence="6" key="1">
    <citation type="journal article" date="2020" name="Stud. Mycol.">
        <title>101 Dothideomycetes genomes: a test case for predicting lifestyles and emergence of pathogens.</title>
        <authorList>
            <person name="Haridas S."/>
            <person name="Albert R."/>
            <person name="Binder M."/>
            <person name="Bloem J."/>
            <person name="Labutti K."/>
            <person name="Salamov A."/>
            <person name="Andreopoulos B."/>
            <person name="Baker S."/>
            <person name="Barry K."/>
            <person name="Bills G."/>
            <person name="Bluhm B."/>
            <person name="Cannon C."/>
            <person name="Castanera R."/>
            <person name="Culley D."/>
            <person name="Daum C."/>
            <person name="Ezra D."/>
            <person name="Gonzalez J."/>
            <person name="Henrissat B."/>
            <person name="Kuo A."/>
            <person name="Liang C."/>
            <person name="Lipzen A."/>
            <person name="Lutzoni F."/>
            <person name="Magnuson J."/>
            <person name="Mondo S."/>
            <person name="Nolan M."/>
            <person name="Ohm R."/>
            <person name="Pangilinan J."/>
            <person name="Park H.-J."/>
            <person name="Ramirez L."/>
            <person name="Alfaro M."/>
            <person name="Sun H."/>
            <person name="Tritt A."/>
            <person name="Yoshinaga Y."/>
            <person name="Zwiers L.-H."/>
            <person name="Turgeon B."/>
            <person name="Goodwin S."/>
            <person name="Spatafora J."/>
            <person name="Crous P."/>
            <person name="Grigoriev I."/>
        </authorList>
    </citation>
    <scope>NUCLEOTIDE SEQUENCE</scope>
    <source>
        <strain evidence="6">CBS 130266</strain>
    </source>
</reference>
<evidence type="ECO:0008006" key="8">
    <source>
        <dbReference type="Google" id="ProtNLM"/>
    </source>
</evidence>
<keyword evidence="2 5" id="KW-0812">Transmembrane</keyword>
<dbReference type="PANTHER" id="PTHR43066">
    <property type="entry name" value="RHOMBOID-RELATED PROTEIN"/>
    <property type="match status" value="1"/>
</dbReference>
<dbReference type="GO" id="GO:0004252">
    <property type="term" value="F:serine-type endopeptidase activity"/>
    <property type="evidence" value="ECO:0007669"/>
    <property type="project" value="TreeGrafter"/>
</dbReference>
<evidence type="ECO:0000256" key="5">
    <source>
        <dbReference type="SAM" id="Phobius"/>
    </source>
</evidence>
<protein>
    <recommendedName>
        <fullName evidence="8">Peptidase S54 rhomboid domain-containing protein</fullName>
    </recommendedName>
</protein>
<feature type="transmembrane region" description="Helical" evidence="5">
    <location>
        <begin position="87"/>
        <end position="110"/>
    </location>
</feature>
<evidence type="ECO:0000256" key="1">
    <source>
        <dbReference type="ARBA" id="ARBA00004141"/>
    </source>
</evidence>
<name>A0A9P4TVR2_9PEZI</name>
<organism evidence="6 7">
    <name type="scientific">Tothia fuscella</name>
    <dbReference type="NCBI Taxonomy" id="1048955"/>
    <lineage>
        <taxon>Eukaryota</taxon>
        <taxon>Fungi</taxon>
        <taxon>Dikarya</taxon>
        <taxon>Ascomycota</taxon>
        <taxon>Pezizomycotina</taxon>
        <taxon>Dothideomycetes</taxon>
        <taxon>Pleosporomycetidae</taxon>
        <taxon>Venturiales</taxon>
        <taxon>Cylindrosympodiaceae</taxon>
        <taxon>Tothia</taxon>
    </lineage>
</organism>
<keyword evidence="3 5" id="KW-1133">Transmembrane helix</keyword>
<dbReference type="SUPFAM" id="SSF144091">
    <property type="entry name" value="Rhomboid-like"/>
    <property type="match status" value="1"/>
</dbReference>
<comment type="caution">
    <text evidence="6">The sequence shown here is derived from an EMBL/GenBank/DDBJ whole genome shotgun (WGS) entry which is preliminary data.</text>
</comment>
<keyword evidence="7" id="KW-1185">Reference proteome</keyword>
<feature type="transmembrane region" description="Helical" evidence="5">
    <location>
        <begin position="122"/>
        <end position="140"/>
    </location>
</feature>
<accession>A0A9P4TVR2</accession>
<evidence type="ECO:0000256" key="4">
    <source>
        <dbReference type="ARBA" id="ARBA00023136"/>
    </source>
</evidence>
<feature type="transmembrane region" description="Helical" evidence="5">
    <location>
        <begin position="12"/>
        <end position="29"/>
    </location>
</feature>
<evidence type="ECO:0000256" key="3">
    <source>
        <dbReference type="ARBA" id="ARBA00022989"/>
    </source>
</evidence>
<keyword evidence="4 5" id="KW-0472">Membrane</keyword>
<dbReference type="PANTHER" id="PTHR43066:SF21">
    <property type="entry name" value="UBIQUITIN-ASSOCIATED DOMAIN-CONTAINING PROTEIN 2"/>
    <property type="match status" value="1"/>
</dbReference>
<evidence type="ECO:0000313" key="6">
    <source>
        <dbReference type="EMBL" id="KAF2426563.1"/>
    </source>
</evidence>
<feature type="transmembrane region" description="Helical" evidence="5">
    <location>
        <begin position="49"/>
        <end position="75"/>
    </location>
</feature>
<sequence>MHSSGFKNAPVSQVLFVWTVAASIIASITDTKYYFYIQVVPHLWVWRQFWRLFAWQICYTNSAEVLVAALTFYQLRVIERLWGSRKLASFVVLTLPYTLILPPLILALLIRPLSLNKVNYLPAGPTSILFALLAQYHAAIPSTYKYRIGATAAPPPPNSNRATSAFMGSTVTLTSKTMSYLLPLQLALSRFPSAILPAVVGWAIGYAYRNDVLPGTSWRVPAWVVGQKSVRPNVEALRRRLEGEGANGNFTSAMQSHDTEIDEARQRGRTGQLLGEQFFGRVEG</sequence>
<dbReference type="EMBL" id="MU007063">
    <property type="protein sequence ID" value="KAF2426563.1"/>
    <property type="molecule type" value="Genomic_DNA"/>
</dbReference>
<dbReference type="OrthoDB" id="272778at2759"/>
<proteinExistence type="predicted"/>
<dbReference type="InterPro" id="IPR035952">
    <property type="entry name" value="Rhomboid-like_sf"/>
</dbReference>
<dbReference type="AlphaFoldDB" id="A0A9P4TVR2"/>
<dbReference type="GO" id="GO:0016020">
    <property type="term" value="C:membrane"/>
    <property type="evidence" value="ECO:0007669"/>
    <property type="project" value="UniProtKB-SubCell"/>
</dbReference>
<dbReference type="Proteomes" id="UP000800235">
    <property type="component" value="Unassembled WGS sequence"/>
</dbReference>